<dbReference type="EMBL" id="CAXIPU020000435">
    <property type="protein sequence ID" value="CAL1671938.1"/>
    <property type="molecule type" value="Genomic_DNA"/>
</dbReference>
<sequence>MSTEQQSSQSDTGVSTRKRIRAATLLRTATSEISTVAMTLEAAVQEIRLLREEQQQLRATFDVFLCQRDGEICRMDRNLQPHNNQLSPSINRAFVDMGANNEGENNVRSRLGFKLDEV</sequence>
<dbReference type="Proteomes" id="UP001497644">
    <property type="component" value="Unassembled WGS sequence"/>
</dbReference>
<evidence type="ECO:0000313" key="2">
    <source>
        <dbReference type="Proteomes" id="UP001497644"/>
    </source>
</evidence>
<reference evidence="1" key="1">
    <citation type="submission" date="2024-04" db="EMBL/GenBank/DDBJ databases">
        <authorList>
            <consortium name="Molecular Ecology Group"/>
        </authorList>
    </citation>
    <scope>NUCLEOTIDE SEQUENCE</scope>
</reference>
<evidence type="ECO:0000313" key="1">
    <source>
        <dbReference type="EMBL" id="CAL1671938.1"/>
    </source>
</evidence>
<name>A0AAV2MX23_9HYME</name>
<dbReference type="AlphaFoldDB" id="A0AAV2MX23"/>
<organism evidence="1 2">
    <name type="scientific">Lasius platythorax</name>
    <dbReference type="NCBI Taxonomy" id="488582"/>
    <lineage>
        <taxon>Eukaryota</taxon>
        <taxon>Metazoa</taxon>
        <taxon>Ecdysozoa</taxon>
        <taxon>Arthropoda</taxon>
        <taxon>Hexapoda</taxon>
        <taxon>Insecta</taxon>
        <taxon>Pterygota</taxon>
        <taxon>Neoptera</taxon>
        <taxon>Endopterygota</taxon>
        <taxon>Hymenoptera</taxon>
        <taxon>Apocrita</taxon>
        <taxon>Aculeata</taxon>
        <taxon>Formicoidea</taxon>
        <taxon>Formicidae</taxon>
        <taxon>Formicinae</taxon>
        <taxon>Lasius</taxon>
        <taxon>Lasius</taxon>
    </lineage>
</organism>
<proteinExistence type="predicted"/>
<protein>
    <submittedName>
        <fullName evidence="1">Uncharacterized protein</fullName>
    </submittedName>
</protein>
<gene>
    <name evidence="1" type="ORF">LPLAT_LOCUS5354</name>
</gene>
<comment type="caution">
    <text evidence="1">The sequence shown here is derived from an EMBL/GenBank/DDBJ whole genome shotgun (WGS) entry which is preliminary data.</text>
</comment>
<keyword evidence="2" id="KW-1185">Reference proteome</keyword>
<accession>A0AAV2MX23</accession>